<dbReference type="EMBL" id="AGNL01043789">
    <property type="protein sequence ID" value="EJK50410.1"/>
    <property type="molecule type" value="Genomic_DNA"/>
</dbReference>
<gene>
    <name evidence="1" type="ORF">THAOC_30625</name>
</gene>
<dbReference type="AlphaFoldDB" id="K0RAZ8"/>
<dbReference type="Proteomes" id="UP000266841">
    <property type="component" value="Unassembled WGS sequence"/>
</dbReference>
<sequence>MLSKSSILPPCLRRTGPLALRARSAVPLAVRFFSHVLPLAGLSAVLAPAG</sequence>
<keyword evidence="2" id="KW-1185">Reference proteome</keyword>
<evidence type="ECO:0000313" key="1">
    <source>
        <dbReference type="EMBL" id="EJK50410.1"/>
    </source>
</evidence>
<name>K0RAZ8_THAOC</name>
<comment type="caution">
    <text evidence="1">The sequence shown here is derived from an EMBL/GenBank/DDBJ whole genome shotgun (WGS) entry which is preliminary data.</text>
</comment>
<proteinExistence type="predicted"/>
<protein>
    <submittedName>
        <fullName evidence="1">Uncharacterized protein</fullName>
    </submittedName>
</protein>
<organism evidence="1 2">
    <name type="scientific">Thalassiosira oceanica</name>
    <name type="common">Marine diatom</name>
    <dbReference type="NCBI Taxonomy" id="159749"/>
    <lineage>
        <taxon>Eukaryota</taxon>
        <taxon>Sar</taxon>
        <taxon>Stramenopiles</taxon>
        <taxon>Ochrophyta</taxon>
        <taxon>Bacillariophyta</taxon>
        <taxon>Coscinodiscophyceae</taxon>
        <taxon>Thalassiosirophycidae</taxon>
        <taxon>Thalassiosirales</taxon>
        <taxon>Thalassiosiraceae</taxon>
        <taxon>Thalassiosira</taxon>
    </lineage>
</organism>
<reference evidence="1 2" key="1">
    <citation type="journal article" date="2012" name="Genome Biol.">
        <title>Genome and low-iron response of an oceanic diatom adapted to chronic iron limitation.</title>
        <authorList>
            <person name="Lommer M."/>
            <person name="Specht M."/>
            <person name="Roy A.S."/>
            <person name="Kraemer L."/>
            <person name="Andreson R."/>
            <person name="Gutowska M.A."/>
            <person name="Wolf J."/>
            <person name="Bergner S.V."/>
            <person name="Schilhabel M.B."/>
            <person name="Klostermeier U.C."/>
            <person name="Beiko R.G."/>
            <person name="Rosenstiel P."/>
            <person name="Hippler M."/>
            <person name="Laroche J."/>
        </authorList>
    </citation>
    <scope>NUCLEOTIDE SEQUENCE [LARGE SCALE GENOMIC DNA]</scope>
    <source>
        <strain evidence="1 2">CCMP1005</strain>
    </source>
</reference>
<evidence type="ECO:0000313" key="2">
    <source>
        <dbReference type="Proteomes" id="UP000266841"/>
    </source>
</evidence>
<accession>K0RAZ8</accession>
<feature type="non-terminal residue" evidence="1">
    <location>
        <position position="50"/>
    </location>
</feature>